<keyword evidence="2" id="KW-1133">Transmembrane helix</keyword>
<organism evidence="4 5">
    <name type="scientific">Paraphoma chrysanthemicola</name>
    <dbReference type="NCBI Taxonomy" id="798071"/>
    <lineage>
        <taxon>Eukaryota</taxon>
        <taxon>Fungi</taxon>
        <taxon>Dikarya</taxon>
        <taxon>Ascomycota</taxon>
        <taxon>Pezizomycotina</taxon>
        <taxon>Dothideomycetes</taxon>
        <taxon>Pleosporomycetidae</taxon>
        <taxon>Pleosporales</taxon>
        <taxon>Pleosporineae</taxon>
        <taxon>Phaeosphaeriaceae</taxon>
        <taxon>Paraphoma</taxon>
    </lineage>
</organism>
<dbReference type="OrthoDB" id="3793330at2759"/>
<keyword evidence="2" id="KW-0812">Transmembrane</keyword>
<keyword evidence="2" id="KW-0472">Membrane</keyword>
<feature type="region of interest" description="Disordered" evidence="1">
    <location>
        <begin position="141"/>
        <end position="197"/>
    </location>
</feature>
<dbReference type="EMBL" id="JAGMVJ010000031">
    <property type="protein sequence ID" value="KAH7068654.1"/>
    <property type="molecule type" value="Genomic_DNA"/>
</dbReference>
<dbReference type="Proteomes" id="UP000813461">
    <property type="component" value="Unassembled WGS sequence"/>
</dbReference>
<feature type="compositionally biased region" description="Polar residues" evidence="1">
    <location>
        <begin position="250"/>
        <end position="268"/>
    </location>
</feature>
<evidence type="ECO:0000256" key="1">
    <source>
        <dbReference type="SAM" id="MobiDB-lite"/>
    </source>
</evidence>
<sequence length="306" mass="33104">MRRDMFVSIFAALASLVIPTLADHNLTSYTSPHDAFDSEFTFPTTYPLSFRAGSLLNFTWKSPRSQNATFWLFSDSEAGRDPLATVSRINAEWYQWEAQPSGPGTIFVCMIDFNSSSISANSYIRSTGFFVEAAISSSSTRSSTLRTTTTRPSTELSGLPILGPYRSRSSSASSAQTTPADRSSNNPPLASTNDSGLSKGSIAGLTIALCGTATIIAVGLVFVWAQRRQHRAAQRRAEKQPVIAADGPDTPSSDELTTPNPRTHNYTPVPQGGESSRIETADGTECVEMSATRERPRAEDLDELIS</sequence>
<reference evidence="4" key="1">
    <citation type="journal article" date="2021" name="Nat. Commun.">
        <title>Genetic determinants of endophytism in the Arabidopsis root mycobiome.</title>
        <authorList>
            <person name="Mesny F."/>
            <person name="Miyauchi S."/>
            <person name="Thiergart T."/>
            <person name="Pickel B."/>
            <person name="Atanasova L."/>
            <person name="Karlsson M."/>
            <person name="Huettel B."/>
            <person name="Barry K.W."/>
            <person name="Haridas S."/>
            <person name="Chen C."/>
            <person name="Bauer D."/>
            <person name="Andreopoulos W."/>
            <person name="Pangilinan J."/>
            <person name="LaButti K."/>
            <person name="Riley R."/>
            <person name="Lipzen A."/>
            <person name="Clum A."/>
            <person name="Drula E."/>
            <person name="Henrissat B."/>
            <person name="Kohler A."/>
            <person name="Grigoriev I.V."/>
            <person name="Martin F.M."/>
            <person name="Hacquard S."/>
        </authorList>
    </citation>
    <scope>NUCLEOTIDE SEQUENCE</scope>
    <source>
        <strain evidence="4">MPI-SDFR-AT-0120</strain>
    </source>
</reference>
<accession>A0A8K0QT64</accession>
<proteinExistence type="predicted"/>
<name>A0A8K0QT64_9PLEO</name>
<feature type="compositionally biased region" description="Low complexity" evidence="1">
    <location>
        <begin position="166"/>
        <end position="175"/>
    </location>
</feature>
<feature type="compositionally biased region" description="Low complexity" evidence="1">
    <location>
        <begin position="141"/>
        <end position="154"/>
    </location>
</feature>
<evidence type="ECO:0000313" key="5">
    <source>
        <dbReference type="Proteomes" id="UP000813461"/>
    </source>
</evidence>
<protein>
    <recommendedName>
        <fullName evidence="6">Mid2 domain-containing protein</fullName>
    </recommendedName>
</protein>
<dbReference type="AlphaFoldDB" id="A0A8K0QT64"/>
<feature type="chain" id="PRO_5035459407" description="Mid2 domain-containing protein" evidence="3">
    <location>
        <begin position="23"/>
        <end position="306"/>
    </location>
</feature>
<evidence type="ECO:0008006" key="6">
    <source>
        <dbReference type="Google" id="ProtNLM"/>
    </source>
</evidence>
<evidence type="ECO:0000256" key="3">
    <source>
        <dbReference type="SAM" id="SignalP"/>
    </source>
</evidence>
<keyword evidence="3" id="KW-0732">Signal</keyword>
<feature type="signal peptide" evidence="3">
    <location>
        <begin position="1"/>
        <end position="22"/>
    </location>
</feature>
<evidence type="ECO:0000313" key="4">
    <source>
        <dbReference type="EMBL" id="KAH7068654.1"/>
    </source>
</evidence>
<comment type="caution">
    <text evidence="4">The sequence shown here is derived from an EMBL/GenBank/DDBJ whole genome shotgun (WGS) entry which is preliminary data.</text>
</comment>
<feature type="region of interest" description="Disordered" evidence="1">
    <location>
        <begin position="233"/>
        <end position="306"/>
    </location>
</feature>
<gene>
    <name evidence="4" type="ORF">FB567DRAFT_247676</name>
</gene>
<keyword evidence="5" id="KW-1185">Reference proteome</keyword>
<evidence type="ECO:0000256" key="2">
    <source>
        <dbReference type="SAM" id="Phobius"/>
    </source>
</evidence>
<feature type="transmembrane region" description="Helical" evidence="2">
    <location>
        <begin position="202"/>
        <end position="225"/>
    </location>
</feature>
<feature type="compositionally biased region" description="Polar residues" evidence="1">
    <location>
        <begin position="176"/>
        <end position="197"/>
    </location>
</feature>